<keyword evidence="2 5" id="KW-0812">Transmembrane</keyword>
<protein>
    <submittedName>
        <fullName evidence="6">Isoprenylcysteine carboxylmethyltransferase family protein</fullName>
    </submittedName>
</protein>
<dbReference type="PANTHER" id="PTHR12714:SF24">
    <property type="entry name" value="SLR1182 PROTEIN"/>
    <property type="match status" value="1"/>
</dbReference>
<dbReference type="Proteomes" id="UP000709466">
    <property type="component" value="Unassembled WGS sequence"/>
</dbReference>
<feature type="transmembrane region" description="Helical" evidence="5">
    <location>
        <begin position="35"/>
        <end position="56"/>
    </location>
</feature>
<reference evidence="6 7" key="1">
    <citation type="submission" date="2020-03" db="EMBL/GenBank/DDBJ databases">
        <title>Bacterial isolates of synthetic phycosphere.</title>
        <authorList>
            <person name="Fu H."/>
            <person name="Moran M.A."/>
        </authorList>
    </citation>
    <scope>NUCLEOTIDE SEQUENCE [LARGE SCALE GENOMIC DNA]</scope>
    <source>
        <strain evidence="6 7">HF1</strain>
    </source>
</reference>
<feature type="transmembrane region" description="Helical" evidence="5">
    <location>
        <begin position="9"/>
        <end position="29"/>
    </location>
</feature>
<name>A0ABX0VWN9_9RHOB</name>
<dbReference type="Gene3D" id="1.20.120.1630">
    <property type="match status" value="1"/>
</dbReference>
<keyword evidence="4 5" id="KW-0472">Membrane</keyword>
<evidence type="ECO:0000313" key="6">
    <source>
        <dbReference type="EMBL" id="NIY72502.1"/>
    </source>
</evidence>
<organism evidence="6 7">
    <name type="scientific">Marivivens donghaensis</name>
    <dbReference type="NCBI Taxonomy" id="1699413"/>
    <lineage>
        <taxon>Bacteria</taxon>
        <taxon>Pseudomonadati</taxon>
        <taxon>Pseudomonadota</taxon>
        <taxon>Alphaproteobacteria</taxon>
        <taxon>Rhodobacterales</taxon>
        <taxon>Paracoccaceae</taxon>
        <taxon>Marivivens group</taxon>
        <taxon>Marivivens</taxon>
    </lineage>
</organism>
<accession>A0ABX0VWN9</accession>
<evidence type="ECO:0000256" key="2">
    <source>
        <dbReference type="ARBA" id="ARBA00022692"/>
    </source>
</evidence>
<dbReference type="Pfam" id="PF04191">
    <property type="entry name" value="PEMT"/>
    <property type="match status" value="1"/>
</dbReference>
<evidence type="ECO:0000256" key="4">
    <source>
        <dbReference type="ARBA" id="ARBA00023136"/>
    </source>
</evidence>
<dbReference type="PANTHER" id="PTHR12714">
    <property type="entry name" value="PROTEIN-S ISOPRENYLCYSTEINE O-METHYLTRANSFERASE"/>
    <property type="match status" value="1"/>
</dbReference>
<dbReference type="InterPro" id="IPR007318">
    <property type="entry name" value="Phopholipid_MeTrfase"/>
</dbReference>
<gene>
    <name evidence="6" type="ORF">HCZ30_08640</name>
</gene>
<comment type="caution">
    <text evidence="6">The sequence shown here is derived from an EMBL/GenBank/DDBJ whole genome shotgun (WGS) entry which is preliminary data.</text>
</comment>
<proteinExistence type="predicted"/>
<evidence type="ECO:0000256" key="1">
    <source>
        <dbReference type="ARBA" id="ARBA00004127"/>
    </source>
</evidence>
<comment type="subcellular location">
    <subcellularLocation>
        <location evidence="1">Endomembrane system</location>
        <topology evidence="1">Multi-pass membrane protein</topology>
    </subcellularLocation>
</comment>
<keyword evidence="3 5" id="KW-1133">Transmembrane helix</keyword>
<evidence type="ECO:0000256" key="3">
    <source>
        <dbReference type="ARBA" id="ARBA00022989"/>
    </source>
</evidence>
<evidence type="ECO:0000256" key="5">
    <source>
        <dbReference type="SAM" id="Phobius"/>
    </source>
</evidence>
<sequence>MKWIDIPPIWWAAFVALSWWIGRAELFGLSFGGDWIGLLAGIFIGGGLILIALAALEMRKQRTTIIPHMEADRLVQSGIFRRTRNPIYLGDALMLLGFILRFDAPLALPLLPVFVWIIERRFIIPEEDRLRRKFRMDFARYCEKTRRWL</sequence>
<evidence type="ECO:0000313" key="7">
    <source>
        <dbReference type="Proteomes" id="UP000709466"/>
    </source>
</evidence>
<dbReference type="EMBL" id="JAATOP010000005">
    <property type="protein sequence ID" value="NIY72502.1"/>
    <property type="molecule type" value="Genomic_DNA"/>
</dbReference>
<keyword evidence="7" id="KW-1185">Reference proteome</keyword>
<dbReference type="RefSeq" id="WP_167637892.1">
    <property type="nucleotide sequence ID" value="NZ_JAATOP010000005.1"/>
</dbReference>